<dbReference type="PANTHER" id="PTHR30419:SF2">
    <property type="entry name" value="LYSR FAMILY TRANSCRIPTIONAL REGULATOR"/>
    <property type="match status" value="1"/>
</dbReference>
<dbReference type="InterPro" id="IPR050950">
    <property type="entry name" value="HTH-type_LysR_regulators"/>
</dbReference>
<evidence type="ECO:0000259" key="5">
    <source>
        <dbReference type="PROSITE" id="PS50931"/>
    </source>
</evidence>
<dbReference type="InterPro" id="IPR036388">
    <property type="entry name" value="WH-like_DNA-bd_sf"/>
</dbReference>
<keyword evidence="7" id="KW-1185">Reference proteome</keyword>
<protein>
    <submittedName>
        <fullName evidence="6">DNA-binding transcriptional LysR family regulator</fullName>
    </submittedName>
</protein>
<dbReference type="SUPFAM" id="SSF53850">
    <property type="entry name" value="Periplasmic binding protein-like II"/>
    <property type="match status" value="1"/>
</dbReference>
<dbReference type="AlphaFoldDB" id="A0A562BIE8"/>
<comment type="caution">
    <text evidence="6">The sequence shown here is derived from an EMBL/GenBank/DDBJ whole genome shotgun (WGS) entry which is preliminary data.</text>
</comment>
<comment type="similarity">
    <text evidence="1">Belongs to the LysR transcriptional regulatory family.</text>
</comment>
<dbReference type="GO" id="GO:0003677">
    <property type="term" value="F:DNA binding"/>
    <property type="evidence" value="ECO:0007669"/>
    <property type="project" value="UniProtKB-KW"/>
</dbReference>
<dbReference type="InterPro" id="IPR036390">
    <property type="entry name" value="WH_DNA-bd_sf"/>
</dbReference>
<sequence>MPRIDPLSIQLFLAAAREGSIKRAAEAEHIAQSALSRRIADLERSLGVPLFIRSPSGVALTDAGARALELGRKLNDDLAAFAREVQDLGDQVGGVVRLSASPSAIVGFLPERLSAFKKEYPRVEIALCERSTGETLRACLDDRADVGVGVQADAPPGLETWHFADDPLNVVLPSGHPLAKRKRVRFAEVLEHPLIVVQPGGALDQALREQAANLRRPINQCVAVSSFDAGCRMVEAGLGIAVLPSSAGAAYAGTRRFARVALDEPWRERQLLLYAPFKMPRLRAISALIAALRRTDADMPN</sequence>
<dbReference type="Gene3D" id="1.10.10.10">
    <property type="entry name" value="Winged helix-like DNA-binding domain superfamily/Winged helix DNA-binding domain"/>
    <property type="match status" value="1"/>
</dbReference>
<dbReference type="Pfam" id="PF03466">
    <property type="entry name" value="LysR_substrate"/>
    <property type="match status" value="1"/>
</dbReference>
<keyword evidence="3 6" id="KW-0238">DNA-binding</keyword>
<dbReference type="GO" id="GO:0003700">
    <property type="term" value="F:DNA-binding transcription factor activity"/>
    <property type="evidence" value="ECO:0007669"/>
    <property type="project" value="InterPro"/>
</dbReference>
<feature type="domain" description="HTH lysR-type" evidence="5">
    <location>
        <begin position="4"/>
        <end position="61"/>
    </location>
</feature>
<reference evidence="6 7" key="1">
    <citation type="submission" date="2019-07" db="EMBL/GenBank/DDBJ databases">
        <title>Genome sequencing of lignin-degrading bacterial isolates.</title>
        <authorList>
            <person name="Gladden J."/>
        </authorList>
    </citation>
    <scope>NUCLEOTIDE SEQUENCE [LARGE SCALE GENOMIC DNA]</scope>
    <source>
        <strain evidence="6 7">J11</strain>
    </source>
</reference>
<name>A0A562BIE8_9BURK</name>
<dbReference type="Gene3D" id="3.40.190.290">
    <property type="match status" value="1"/>
</dbReference>
<dbReference type="EMBL" id="VLJN01000020">
    <property type="protein sequence ID" value="TWG84978.1"/>
    <property type="molecule type" value="Genomic_DNA"/>
</dbReference>
<gene>
    <name evidence="6" type="ORF">L602_002700000700</name>
</gene>
<dbReference type="InterPro" id="IPR000847">
    <property type="entry name" value="LysR_HTH_N"/>
</dbReference>
<organism evidence="6 7">
    <name type="scientific">Cupriavidus gilardii J11</name>
    <dbReference type="NCBI Taxonomy" id="936133"/>
    <lineage>
        <taxon>Bacteria</taxon>
        <taxon>Pseudomonadati</taxon>
        <taxon>Pseudomonadota</taxon>
        <taxon>Betaproteobacteria</taxon>
        <taxon>Burkholderiales</taxon>
        <taxon>Burkholderiaceae</taxon>
        <taxon>Cupriavidus</taxon>
    </lineage>
</organism>
<dbReference type="SUPFAM" id="SSF46785">
    <property type="entry name" value="Winged helix' DNA-binding domain"/>
    <property type="match status" value="1"/>
</dbReference>
<dbReference type="InterPro" id="IPR005119">
    <property type="entry name" value="LysR_subst-bd"/>
</dbReference>
<dbReference type="Pfam" id="PF00126">
    <property type="entry name" value="HTH_1"/>
    <property type="match status" value="1"/>
</dbReference>
<dbReference type="PRINTS" id="PR00039">
    <property type="entry name" value="HTHLYSR"/>
</dbReference>
<evidence type="ECO:0000256" key="1">
    <source>
        <dbReference type="ARBA" id="ARBA00009437"/>
    </source>
</evidence>
<keyword evidence="2" id="KW-0805">Transcription regulation</keyword>
<dbReference type="Proteomes" id="UP000318141">
    <property type="component" value="Unassembled WGS sequence"/>
</dbReference>
<evidence type="ECO:0000256" key="3">
    <source>
        <dbReference type="ARBA" id="ARBA00023125"/>
    </source>
</evidence>
<evidence type="ECO:0000256" key="4">
    <source>
        <dbReference type="ARBA" id="ARBA00023163"/>
    </source>
</evidence>
<evidence type="ECO:0000313" key="6">
    <source>
        <dbReference type="EMBL" id="TWG84978.1"/>
    </source>
</evidence>
<dbReference type="PROSITE" id="PS50931">
    <property type="entry name" value="HTH_LYSR"/>
    <property type="match status" value="1"/>
</dbReference>
<accession>A0A562BIE8</accession>
<keyword evidence="4" id="KW-0804">Transcription</keyword>
<dbReference type="GO" id="GO:0005829">
    <property type="term" value="C:cytosol"/>
    <property type="evidence" value="ECO:0007669"/>
    <property type="project" value="TreeGrafter"/>
</dbReference>
<dbReference type="OrthoDB" id="9785974at2"/>
<evidence type="ECO:0000313" key="7">
    <source>
        <dbReference type="Proteomes" id="UP000318141"/>
    </source>
</evidence>
<evidence type="ECO:0000256" key="2">
    <source>
        <dbReference type="ARBA" id="ARBA00023015"/>
    </source>
</evidence>
<proteinExistence type="inferred from homology"/>
<dbReference type="PANTHER" id="PTHR30419">
    <property type="entry name" value="HTH-TYPE TRANSCRIPTIONAL REGULATOR YBHD"/>
    <property type="match status" value="1"/>
</dbReference>